<comment type="caution">
    <text evidence="1">The sequence shown here is derived from an EMBL/GenBank/DDBJ whole genome shotgun (WGS) entry which is preliminary data.</text>
</comment>
<dbReference type="Proteomes" id="UP001055879">
    <property type="component" value="Linkage Group LG17"/>
</dbReference>
<evidence type="ECO:0000313" key="1">
    <source>
        <dbReference type="EMBL" id="KAI3667260.1"/>
    </source>
</evidence>
<dbReference type="EMBL" id="CM042063">
    <property type="protein sequence ID" value="KAI3667260.1"/>
    <property type="molecule type" value="Genomic_DNA"/>
</dbReference>
<keyword evidence="2" id="KW-1185">Reference proteome</keyword>
<reference evidence="2" key="1">
    <citation type="journal article" date="2022" name="Mol. Ecol. Resour.">
        <title>The genomes of chicory, endive, great burdock and yacon provide insights into Asteraceae palaeo-polyploidization history and plant inulin production.</title>
        <authorList>
            <person name="Fan W."/>
            <person name="Wang S."/>
            <person name="Wang H."/>
            <person name="Wang A."/>
            <person name="Jiang F."/>
            <person name="Liu H."/>
            <person name="Zhao H."/>
            <person name="Xu D."/>
            <person name="Zhang Y."/>
        </authorList>
    </citation>
    <scope>NUCLEOTIDE SEQUENCE [LARGE SCALE GENOMIC DNA]</scope>
    <source>
        <strain evidence="2">cv. Niubang</strain>
    </source>
</reference>
<proteinExistence type="predicted"/>
<evidence type="ECO:0000313" key="2">
    <source>
        <dbReference type="Proteomes" id="UP001055879"/>
    </source>
</evidence>
<sequence>MMLVSPPLFSTTYGWPLDDPVTSDLQQENSNSSGGAVNGGTVDNIIVGKKLNHNASERDNIIMGKKLNHNACERDRRKRVNDLYAFLRSLLPMSTDPKHEEDGLVLLSATTFACLGEERFLDTLHLQVQRYHKVDAEKLKEKLCSFYQQSQLLP</sequence>
<protein>
    <submittedName>
        <fullName evidence="1">Uncharacterized protein</fullName>
    </submittedName>
</protein>
<accession>A0ACB8XJN3</accession>
<organism evidence="1 2">
    <name type="scientific">Arctium lappa</name>
    <name type="common">Greater burdock</name>
    <name type="synonym">Lappa major</name>
    <dbReference type="NCBI Taxonomy" id="4217"/>
    <lineage>
        <taxon>Eukaryota</taxon>
        <taxon>Viridiplantae</taxon>
        <taxon>Streptophyta</taxon>
        <taxon>Embryophyta</taxon>
        <taxon>Tracheophyta</taxon>
        <taxon>Spermatophyta</taxon>
        <taxon>Magnoliopsida</taxon>
        <taxon>eudicotyledons</taxon>
        <taxon>Gunneridae</taxon>
        <taxon>Pentapetalae</taxon>
        <taxon>asterids</taxon>
        <taxon>campanulids</taxon>
        <taxon>Asterales</taxon>
        <taxon>Asteraceae</taxon>
        <taxon>Carduoideae</taxon>
        <taxon>Cardueae</taxon>
        <taxon>Arctiinae</taxon>
        <taxon>Arctium</taxon>
    </lineage>
</organism>
<name>A0ACB8XJN3_ARCLA</name>
<gene>
    <name evidence="1" type="ORF">L6452_42310</name>
</gene>
<reference evidence="1 2" key="2">
    <citation type="journal article" date="2022" name="Mol. Ecol. Resour.">
        <title>The genomes of chicory, endive, great burdock and yacon provide insights into Asteraceae paleo-polyploidization history and plant inulin production.</title>
        <authorList>
            <person name="Fan W."/>
            <person name="Wang S."/>
            <person name="Wang H."/>
            <person name="Wang A."/>
            <person name="Jiang F."/>
            <person name="Liu H."/>
            <person name="Zhao H."/>
            <person name="Xu D."/>
            <person name="Zhang Y."/>
        </authorList>
    </citation>
    <scope>NUCLEOTIDE SEQUENCE [LARGE SCALE GENOMIC DNA]</scope>
    <source>
        <strain evidence="2">cv. Niubang</strain>
    </source>
</reference>